<accession>A0A0K9P4P2</accession>
<dbReference type="PANTHER" id="PTHR20961">
    <property type="entry name" value="GLYCOSYLTRANSFERASE"/>
    <property type="match status" value="1"/>
</dbReference>
<dbReference type="GO" id="GO:0016757">
    <property type="term" value="F:glycosyltransferase activity"/>
    <property type="evidence" value="ECO:0000318"/>
    <property type="project" value="GO_Central"/>
</dbReference>
<evidence type="ECO:0000259" key="6">
    <source>
        <dbReference type="Pfam" id="PF04577"/>
    </source>
</evidence>
<evidence type="ECO:0000256" key="3">
    <source>
        <dbReference type="ARBA" id="ARBA00022676"/>
    </source>
</evidence>
<comment type="pathway">
    <text evidence="2">Glycan metabolism.</text>
</comment>
<evidence type="ECO:0000256" key="4">
    <source>
        <dbReference type="ARBA" id="ARBA00022679"/>
    </source>
</evidence>
<dbReference type="GO" id="GO:0000139">
    <property type="term" value="C:Golgi membrane"/>
    <property type="evidence" value="ECO:0007669"/>
    <property type="project" value="UniProtKB-SubCell"/>
</dbReference>
<name>A0A0K9P4P2_ZOSMR</name>
<evidence type="ECO:0000256" key="5">
    <source>
        <dbReference type="ARBA" id="ARBA00023180"/>
    </source>
</evidence>
<dbReference type="InterPro" id="IPR049625">
    <property type="entry name" value="Glyco_transf_61_cat"/>
</dbReference>
<proteinExistence type="predicted"/>
<reference evidence="8" key="1">
    <citation type="journal article" date="2016" name="Nature">
        <title>The genome of the seagrass Zostera marina reveals angiosperm adaptation to the sea.</title>
        <authorList>
            <person name="Olsen J.L."/>
            <person name="Rouze P."/>
            <person name="Verhelst B."/>
            <person name="Lin Y.-C."/>
            <person name="Bayer T."/>
            <person name="Collen J."/>
            <person name="Dattolo E."/>
            <person name="De Paoli E."/>
            <person name="Dittami S."/>
            <person name="Maumus F."/>
            <person name="Michel G."/>
            <person name="Kersting A."/>
            <person name="Lauritano C."/>
            <person name="Lohaus R."/>
            <person name="Toepel M."/>
            <person name="Tonon T."/>
            <person name="Vanneste K."/>
            <person name="Amirebrahimi M."/>
            <person name="Brakel J."/>
            <person name="Bostroem C."/>
            <person name="Chovatia M."/>
            <person name="Grimwood J."/>
            <person name="Jenkins J.W."/>
            <person name="Jueterbock A."/>
            <person name="Mraz A."/>
            <person name="Stam W.T."/>
            <person name="Tice H."/>
            <person name="Bornberg-Bauer E."/>
            <person name="Green P.J."/>
            <person name="Pearson G.A."/>
            <person name="Procaccini G."/>
            <person name="Duarte C.M."/>
            <person name="Schmutz J."/>
            <person name="Reusch T.B.H."/>
            <person name="Van de Peer Y."/>
        </authorList>
    </citation>
    <scope>NUCLEOTIDE SEQUENCE [LARGE SCALE GENOMIC DNA]</scope>
    <source>
        <strain evidence="8">cv. Finnish</strain>
    </source>
</reference>
<keyword evidence="5" id="KW-0325">Glycoprotein</keyword>
<dbReference type="OMA" id="GVHHPCD"/>
<keyword evidence="8" id="KW-1185">Reference proteome</keyword>
<sequence>MKRQLLLQHPHHHRPTKLLFFLFTLFSVVALALLALTLLFSPLSFREDEELDASHRRPYCPNVPDGFICCDRTTSVRSDVCVMRGDIRTRPGSKSIHLYNSKMDNVTRVVEEIRPYTRKWETSVMSTIDQLRLVAIKDNHNNGSDHRCDVMHDSPALVFSTGGYTGNVYHEFNDGIIPLYITSRRFDKKVVFVIVEYHDWWVMKYGNILSQMSYYDPIDFSGDNRTHCFPEVTVGLKIHDELTVESENNMSIANFRNLLDEAYRPRIQSIEKEEEKANRTEKEINSPVEPSVMKKPRLVIVARNGSRGIDNEEDLVNLCEEIGFDVVVIQPTKTTELAKIYRDLNGSDAMIGVHGAAMTHLLFMRPKTAFIQIVPLGTEWAAEAYYGEPARKLGLKYVEYRIVPRESSLYEKYPRDDPVLKDPSSVAAKGWEVTKEVYLDGQSVRLDLNRFLKRITRVYQYAVRRKNTLKMDYDWSWQLPTKNRAPARKEIRKMKKKTILFYFFDSLFC</sequence>
<dbReference type="Pfam" id="PF04577">
    <property type="entry name" value="Glyco_transf_61"/>
    <property type="match status" value="1"/>
</dbReference>
<comment type="subcellular location">
    <subcellularLocation>
        <location evidence="1">Golgi apparatus membrane</location>
        <topology evidence="1">Single-pass type II membrane protein</topology>
    </subcellularLocation>
</comment>
<keyword evidence="3" id="KW-0328">Glycosyltransferase</keyword>
<keyword evidence="4 7" id="KW-0808">Transferase</keyword>
<dbReference type="OrthoDB" id="529273at2759"/>
<dbReference type="AlphaFoldDB" id="A0A0K9P4P2"/>
<dbReference type="PANTHER" id="PTHR20961:SF124">
    <property type="entry name" value="GLYCOSYLTRANSFERASE"/>
    <property type="match status" value="1"/>
</dbReference>
<evidence type="ECO:0000313" key="7">
    <source>
        <dbReference type="EMBL" id="KMZ63978.1"/>
    </source>
</evidence>
<feature type="domain" description="Glycosyltransferase 61 catalytic" evidence="6">
    <location>
        <begin position="282"/>
        <end position="371"/>
    </location>
</feature>
<evidence type="ECO:0000256" key="2">
    <source>
        <dbReference type="ARBA" id="ARBA00004881"/>
    </source>
</evidence>
<evidence type="ECO:0000256" key="1">
    <source>
        <dbReference type="ARBA" id="ARBA00004323"/>
    </source>
</evidence>
<comment type="caution">
    <text evidence="7">The sequence shown here is derived from an EMBL/GenBank/DDBJ whole genome shotgun (WGS) entry which is preliminary data.</text>
</comment>
<evidence type="ECO:0000313" key="8">
    <source>
        <dbReference type="Proteomes" id="UP000036987"/>
    </source>
</evidence>
<dbReference type="GO" id="GO:0016763">
    <property type="term" value="F:pentosyltransferase activity"/>
    <property type="evidence" value="ECO:0007669"/>
    <property type="project" value="UniProtKB-ARBA"/>
</dbReference>
<organism evidence="7 8">
    <name type="scientific">Zostera marina</name>
    <name type="common">Eelgrass</name>
    <dbReference type="NCBI Taxonomy" id="29655"/>
    <lineage>
        <taxon>Eukaryota</taxon>
        <taxon>Viridiplantae</taxon>
        <taxon>Streptophyta</taxon>
        <taxon>Embryophyta</taxon>
        <taxon>Tracheophyta</taxon>
        <taxon>Spermatophyta</taxon>
        <taxon>Magnoliopsida</taxon>
        <taxon>Liliopsida</taxon>
        <taxon>Zosteraceae</taxon>
        <taxon>Zostera</taxon>
    </lineage>
</organism>
<dbReference type="Proteomes" id="UP000036987">
    <property type="component" value="Unassembled WGS sequence"/>
</dbReference>
<dbReference type="EMBL" id="LFYR01001193">
    <property type="protein sequence ID" value="KMZ63978.1"/>
    <property type="molecule type" value="Genomic_DNA"/>
</dbReference>
<gene>
    <name evidence="7" type="ORF">ZOSMA_38G00870</name>
</gene>
<dbReference type="STRING" id="29655.A0A0K9P4P2"/>
<dbReference type="InterPro" id="IPR007657">
    <property type="entry name" value="Glycosyltransferase_61"/>
</dbReference>
<protein>
    <submittedName>
        <fullName evidence="7">Glycosyltransferase</fullName>
    </submittedName>
</protein>